<name>Q97HP3_CLOAB</name>
<dbReference type="OrthoDB" id="197688at2"/>
<dbReference type="AlphaFoldDB" id="Q97HP3"/>
<dbReference type="STRING" id="272562.CA_C1966"/>
<dbReference type="HOGENOM" id="CLU_635697_0_0_9"/>
<dbReference type="EMBL" id="AE001437">
    <property type="protein sequence ID" value="AAK79927.1"/>
    <property type="molecule type" value="Genomic_DNA"/>
</dbReference>
<evidence type="ECO:0000313" key="3">
    <source>
        <dbReference type="EMBL" id="AAK79927.1"/>
    </source>
</evidence>
<reference evidence="3 4" key="1">
    <citation type="journal article" date="2001" name="J. Bacteriol.">
        <title>Genome sequence and comparative analysis of the solvent-producing bacterium Clostridium acetobutylicum.</title>
        <authorList>
            <person name="Nolling J."/>
            <person name="Breton G."/>
            <person name="Omelchenko M.V."/>
            <person name="Makarova K.S."/>
            <person name="Zeng Q."/>
            <person name="Gibson R."/>
            <person name="Lee H.M."/>
            <person name="Dubois J."/>
            <person name="Qiu D."/>
            <person name="Hitti J."/>
            <person name="Wolf Y.I."/>
            <person name="Tatusov R.L."/>
            <person name="Sabathe F."/>
            <person name="Doucette-Stamm L."/>
            <person name="Soucaille P."/>
            <person name="Daly M.J."/>
            <person name="Bennett G.N."/>
            <person name="Koonin E.V."/>
            <person name="Smith D.R."/>
        </authorList>
    </citation>
    <scope>NUCLEOTIDE SEQUENCE [LARGE SCALE GENOMIC DNA]</scope>
    <source>
        <strain evidence="4">ATCC 824 / DSM 792 / JCM 1419 / LMG 5710 / VKM B-1787</strain>
    </source>
</reference>
<dbReference type="RefSeq" id="WP_010965268.1">
    <property type="nucleotide sequence ID" value="NC_003030.1"/>
</dbReference>
<evidence type="ECO:0000313" key="4">
    <source>
        <dbReference type="Proteomes" id="UP000000814"/>
    </source>
</evidence>
<keyword evidence="1" id="KW-1133">Transmembrane helix</keyword>
<protein>
    <submittedName>
        <fullName evidence="3">Surface-layer related glycoprotein</fullName>
    </submittedName>
</protein>
<dbReference type="InterPro" id="IPR022441">
    <property type="entry name" value="Para_beta_helix_rpt-2"/>
</dbReference>
<feature type="domain" description="Right handed beta helix" evidence="2">
    <location>
        <begin position="244"/>
        <end position="344"/>
    </location>
</feature>
<evidence type="ECO:0000256" key="1">
    <source>
        <dbReference type="SAM" id="Phobius"/>
    </source>
</evidence>
<dbReference type="PATRIC" id="fig|272562.8.peg.2174"/>
<dbReference type="InterPro" id="IPR039448">
    <property type="entry name" value="Beta_helix"/>
</dbReference>
<feature type="transmembrane region" description="Helical" evidence="1">
    <location>
        <begin position="7"/>
        <end position="27"/>
    </location>
</feature>
<dbReference type="Pfam" id="PF13229">
    <property type="entry name" value="Beta_helix"/>
    <property type="match status" value="1"/>
</dbReference>
<dbReference type="SMART" id="SM00710">
    <property type="entry name" value="PbH1"/>
    <property type="match status" value="7"/>
</dbReference>
<gene>
    <name evidence="3" type="ordered locus">CA_C1966</name>
</gene>
<proteinExistence type="predicted"/>
<dbReference type="InterPro" id="IPR012334">
    <property type="entry name" value="Pectin_lyas_fold"/>
</dbReference>
<keyword evidence="1" id="KW-0472">Membrane</keyword>
<sequence>MKINKILMVSIIFIFIFNLNICVIVKADANNSNETIVSSDGTGDYTNIQDAISAGKKNIIIKDGTYLLSSALIIKNNNTVITGASKTGVKIIQTNTAADGVVIYADNVKVSNLTVDCQKYAGRGTAIVEGHSNNVMVSNCIVYGSNSNFSIYFAGKDYSSDEDTIKAVENGDLDKNNVVKDCTVYSTNEGDGVILALQRYGKLLNNTIIGTRIAFYMCNSSQVCGNTINDSKSHGIFVSIPAFNNIIENNIINNCALSGIKVAAETEHTNPEINNHTYMGTGFTIDNNKIINPAYFGIEIDELADSTIVSNKLSKCDYVGIYMLRSNNLHVVQNCVIDSGYGVNEPKDSNYSKNLSKNIKWDLNSNAAIFVDYNTKYIAIISNSIDNMTSGCAHAIFESNFDNNEAKDNFYVDNVIRGSYGSKTTNVNIDYSVLPLFYIGRFIR</sequence>
<dbReference type="Gene3D" id="2.160.20.10">
    <property type="entry name" value="Single-stranded right-handed beta-helix, Pectin lyase-like"/>
    <property type="match status" value="1"/>
</dbReference>
<dbReference type="KEGG" id="cac:CA_C1966"/>
<dbReference type="InterPro" id="IPR011050">
    <property type="entry name" value="Pectin_lyase_fold/virulence"/>
</dbReference>
<dbReference type="InterPro" id="IPR006626">
    <property type="entry name" value="PbH1"/>
</dbReference>
<dbReference type="PIR" id="D97142">
    <property type="entry name" value="D97142"/>
</dbReference>
<accession>Q97HP3</accession>
<keyword evidence="4" id="KW-1185">Reference proteome</keyword>
<dbReference type="GeneID" id="44998456"/>
<dbReference type="Proteomes" id="UP000000814">
    <property type="component" value="Chromosome"/>
</dbReference>
<dbReference type="SUPFAM" id="SSF51126">
    <property type="entry name" value="Pectin lyase-like"/>
    <property type="match status" value="2"/>
</dbReference>
<dbReference type="NCBIfam" id="TIGR03804">
    <property type="entry name" value="para_beta_helix"/>
    <property type="match status" value="1"/>
</dbReference>
<keyword evidence="1" id="KW-0812">Transmembrane</keyword>
<evidence type="ECO:0000259" key="2">
    <source>
        <dbReference type="Pfam" id="PF13229"/>
    </source>
</evidence>
<organism evidence="3 4">
    <name type="scientific">Clostridium acetobutylicum (strain ATCC 824 / DSM 792 / JCM 1419 / IAM 19013 / LMG 5710 / NBRC 13948 / NRRL B-527 / VKM B-1787 / 2291 / W)</name>
    <dbReference type="NCBI Taxonomy" id="272562"/>
    <lineage>
        <taxon>Bacteria</taxon>
        <taxon>Bacillati</taxon>
        <taxon>Bacillota</taxon>
        <taxon>Clostridia</taxon>
        <taxon>Eubacteriales</taxon>
        <taxon>Clostridiaceae</taxon>
        <taxon>Clostridium</taxon>
    </lineage>
</organism>